<dbReference type="EMBL" id="FMJB01000050">
    <property type="protein sequence ID" value="SCM67898.1"/>
    <property type="molecule type" value="Genomic_DNA"/>
</dbReference>
<dbReference type="Gene3D" id="3.90.550.10">
    <property type="entry name" value="Spore Coat Polysaccharide Biosynthesis Protein SpsA, Chain A"/>
    <property type="match status" value="1"/>
</dbReference>
<dbReference type="Proteomes" id="UP000184085">
    <property type="component" value="Unassembled WGS sequence"/>
</dbReference>
<keyword evidence="1" id="KW-0460">Magnesium</keyword>
<evidence type="ECO:0000313" key="3">
    <source>
        <dbReference type="EMBL" id="SCM67898.1"/>
    </source>
</evidence>
<dbReference type="AlphaFoldDB" id="A0A1M4N1I3"/>
<protein>
    <submittedName>
        <fullName evidence="3">Putative molybdopterin-guanine dinucleotide biosynthesis protein A</fullName>
    </submittedName>
</protein>
<dbReference type="InterPro" id="IPR025877">
    <property type="entry name" value="MobA-like_NTP_Trfase"/>
</dbReference>
<proteinExistence type="predicted"/>
<name>A0A1M4N1I3_9RHOB</name>
<dbReference type="PANTHER" id="PTHR43777:SF1">
    <property type="entry name" value="MOLYBDENUM COFACTOR CYTIDYLYLTRANSFERASE"/>
    <property type="match status" value="1"/>
</dbReference>
<dbReference type="Pfam" id="PF12804">
    <property type="entry name" value="NTP_transf_3"/>
    <property type="match status" value="1"/>
</dbReference>
<accession>A0A1M4N1I3</accession>
<sequence length="192" mass="20590">MRGADKLLMDVAGQPCLRVLTERALATGLPVYVALPPDRPARTEALHGLKVTQVVIPDAADGMGHSIRGGISALPDHVTGALILPADMPDIQTADLVHFTELHRTAPDLIWRATDAEDTMGHPVIFPKDLFSQLSELAGDDGAKSVVKRNLDRLKAVPLAGRRATLDLDTPEAWEAYYSGSLRGSKTSAPQD</sequence>
<evidence type="ECO:0000259" key="2">
    <source>
        <dbReference type="Pfam" id="PF12804"/>
    </source>
</evidence>
<dbReference type="SUPFAM" id="SSF53448">
    <property type="entry name" value="Nucleotide-diphospho-sugar transferases"/>
    <property type="match status" value="1"/>
</dbReference>
<dbReference type="CDD" id="cd04182">
    <property type="entry name" value="GT_2_like_f"/>
    <property type="match status" value="1"/>
</dbReference>
<evidence type="ECO:0000256" key="1">
    <source>
        <dbReference type="ARBA" id="ARBA00022842"/>
    </source>
</evidence>
<gene>
    <name evidence="3" type="ORF">KARMA_2104</name>
</gene>
<evidence type="ECO:0000313" key="4">
    <source>
        <dbReference type="Proteomes" id="UP000184085"/>
    </source>
</evidence>
<keyword evidence="4" id="KW-1185">Reference proteome</keyword>
<dbReference type="InterPro" id="IPR029044">
    <property type="entry name" value="Nucleotide-diphossugar_trans"/>
</dbReference>
<organism evidence="3 4">
    <name type="scientific">Donghicola eburneus</name>
    <dbReference type="NCBI Taxonomy" id="393278"/>
    <lineage>
        <taxon>Bacteria</taxon>
        <taxon>Pseudomonadati</taxon>
        <taxon>Pseudomonadota</taxon>
        <taxon>Alphaproteobacteria</taxon>
        <taxon>Rhodobacterales</taxon>
        <taxon>Roseobacteraceae</taxon>
        <taxon>Donghicola</taxon>
    </lineage>
</organism>
<dbReference type="GO" id="GO:0016779">
    <property type="term" value="F:nucleotidyltransferase activity"/>
    <property type="evidence" value="ECO:0007669"/>
    <property type="project" value="UniProtKB-ARBA"/>
</dbReference>
<dbReference type="PANTHER" id="PTHR43777">
    <property type="entry name" value="MOLYBDENUM COFACTOR CYTIDYLYLTRANSFERASE"/>
    <property type="match status" value="1"/>
</dbReference>
<reference evidence="4" key="1">
    <citation type="submission" date="2016-09" db="EMBL/GenBank/DDBJ databases">
        <authorList>
            <person name="Wibberg D."/>
        </authorList>
    </citation>
    <scope>NUCLEOTIDE SEQUENCE [LARGE SCALE GENOMIC DNA]</scope>
</reference>
<feature type="domain" description="MobA-like NTP transferase" evidence="2">
    <location>
        <begin position="1"/>
        <end position="150"/>
    </location>
</feature>